<dbReference type="AlphaFoldDB" id="A0A1I0RS44"/>
<gene>
    <name evidence="1" type="ORF">SAMN05421659_12210</name>
</gene>
<protein>
    <recommendedName>
        <fullName evidence="3">Diadenosine tetraphosphate (Ap4A) hydrolase</fullName>
    </recommendedName>
</protein>
<sequence length="160" mass="18559">MDNWKIDRIYSAEMGENPTVMVKMKSGFAVMGDYQFLPGYCVLLGFPKASSLNELSLADRTQYLIDMTLIGDAIIKTCNPLRINYSILMNLDNYLHAHIESRYDWEPDKNKCRPSYFYPKEQRNSSQYEFSEEKYGVLKSNITSNLIELMKNSGYNMADE</sequence>
<organism evidence="1 2">
    <name type="scientific">[Clostridium] fimetarium</name>
    <dbReference type="NCBI Taxonomy" id="99656"/>
    <lineage>
        <taxon>Bacteria</taxon>
        <taxon>Bacillati</taxon>
        <taxon>Bacillota</taxon>
        <taxon>Clostridia</taxon>
        <taxon>Lachnospirales</taxon>
        <taxon>Lachnospiraceae</taxon>
    </lineage>
</organism>
<dbReference type="RefSeq" id="WP_092457587.1">
    <property type="nucleotide sequence ID" value="NZ_FOJI01000022.1"/>
</dbReference>
<accession>A0A1I0RS44</accession>
<dbReference type="OrthoDB" id="9784774at2"/>
<evidence type="ECO:0000313" key="2">
    <source>
        <dbReference type="Proteomes" id="UP000199701"/>
    </source>
</evidence>
<evidence type="ECO:0000313" key="1">
    <source>
        <dbReference type="EMBL" id="SEW44164.1"/>
    </source>
</evidence>
<evidence type="ECO:0008006" key="3">
    <source>
        <dbReference type="Google" id="ProtNLM"/>
    </source>
</evidence>
<reference evidence="1 2" key="1">
    <citation type="submission" date="2016-10" db="EMBL/GenBank/DDBJ databases">
        <authorList>
            <person name="de Groot N.N."/>
        </authorList>
    </citation>
    <scope>NUCLEOTIDE SEQUENCE [LARGE SCALE GENOMIC DNA]</scope>
    <source>
        <strain evidence="1 2">DSM 9179</strain>
    </source>
</reference>
<dbReference type="InterPro" id="IPR036265">
    <property type="entry name" value="HIT-like_sf"/>
</dbReference>
<dbReference type="EMBL" id="FOJI01000022">
    <property type="protein sequence ID" value="SEW44164.1"/>
    <property type="molecule type" value="Genomic_DNA"/>
</dbReference>
<dbReference type="STRING" id="99656.SAMN05421659_12210"/>
<dbReference type="Gene3D" id="3.30.428.10">
    <property type="entry name" value="HIT-like"/>
    <property type="match status" value="1"/>
</dbReference>
<proteinExistence type="predicted"/>
<dbReference type="Proteomes" id="UP000199701">
    <property type="component" value="Unassembled WGS sequence"/>
</dbReference>
<dbReference type="SUPFAM" id="SSF54197">
    <property type="entry name" value="HIT-like"/>
    <property type="match status" value="1"/>
</dbReference>
<name>A0A1I0RS44_9FIRM</name>
<keyword evidence="2" id="KW-1185">Reference proteome</keyword>